<keyword evidence="2" id="KW-1185">Reference proteome</keyword>
<dbReference type="Proteomes" id="UP000789525">
    <property type="component" value="Unassembled WGS sequence"/>
</dbReference>
<organism evidence="1 2">
    <name type="scientific">Acaulospora colombiana</name>
    <dbReference type="NCBI Taxonomy" id="27376"/>
    <lineage>
        <taxon>Eukaryota</taxon>
        <taxon>Fungi</taxon>
        <taxon>Fungi incertae sedis</taxon>
        <taxon>Mucoromycota</taxon>
        <taxon>Glomeromycotina</taxon>
        <taxon>Glomeromycetes</taxon>
        <taxon>Diversisporales</taxon>
        <taxon>Acaulosporaceae</taxon>
        <taxon>Acaulospora</taxon>
    </lineage>
</organism>
<reference evidence="1" key="1">
    <citation type="submission" date="2021-06" db="EMBL/GenBank/DDBJ databases">
        <authorList>
            <person name="Kallberg Y."/>
            <person name="Tangrot J."/>
            <person name="Rosling A."/>
        </authorList>
    </citation>
    <scope>NUCLEOTIDE SEQUENCE</scope>
    <source>
        <strain evidence="1">CL356</strain>
    </source>
</reference>
<proteinExistence type="predicted"/>
<gene>
    <name evidence="1" type="ORF">ACOLOM_LOCUS292</name>
</gene>
<evidence type="ECO:0000313" key="2">
    <source>
        <dbReference type="Proteomes" id="UP000789525"/>
    </source>
</evidence>
<evidence type="ECO:0000313" key="1">
    <source>
        <dbReference type="EMBL" id="CAG8442024.1"/>
    </source>
</evidence>
<name>A0ACA9JYD8_9GLOM</name>
<comment type="caution">
    <text evidence="1">The sequence shown here is derived from an EMBL/GenBank/DDBJ whole genome shotgun (WGS) entry which is preliminary data.</text>
</comment>
<dbReference type="EMBL" id="CAJVPT010000283">
    <property type="protein sequence ID" value="CAG8442024.1"/>
    <property type="molecule type" value="Genomic_DNA"/>
</dbReference>
<accession>A0ACA9JYD8</accession>
<sequence length="210" mass="23828">MSQNVQGTKDPLNPEELLLTLESILLANAKQENLESILRSGQDALASMFHAIMQSLGFRLVGLGEKDIPGDNISRDGEGNLIGLPETWNSHGPHLYAFRYKHHQSSVTFLIKCITMANNFLVHGMGIEDNQETSIKPTHIELITDDYTSPSAFPYIVRNQHSEPLVNVFISKSRIKDLVSLYKINIVQKLMPNLTKPGYEETYFMRFFKY</sequence>
<protein>
    <submittedName>
        <fullName evidence="1">15260_t:CDS:1</fullName>
    </submittedName>
</protein>